<proteinExistence type="predicted"/>
<name>A0A7S7NJW1_PALFE</name>
<evidence type="ECO:0008006" key="4">
    <source>
        <dbReference type="Google" id="ProtNLM"/>
    </source>
</evidence>
<dbReference type="RefSeq" id="WP_194446570.1">
    <property type="nucleotide sequence ID" value="NZ_CP063849.1"/>
</dbReference>
<keyword evidence="3" id="KW-1185">Reference proteome</keyword>
<dbReference type="Gene3D" id="2.50.20.10">
    <property type="entry name" value="Lipoprotein localisation LolA/LolB/LppX"/>
    <property type="match status" value="1"/>
</dbReference>
<dbReference type="AlphaFoldDB" id="A0A7S7NJW1"/>
<organism evidence="2 3">
    <name type="scientific">Paludibaculum fermentans</name>
    <dbReference type="NCBI Taxonomy" id="1473598"/>
    <lineage>
        <taxon>Bacteria</taxon>
        <taxon>Pseudomonadati</taxon>
        <taxon>Acidobacteriota</taxon>
        <taxon>Terriglobia</taxon>
        <taxon>Bryobacterales</taxon>
        <taxon>Bryobacteraceae</taxon>
        <taxon>Paludibaculum</taxon>
    </lineage>
</organism>
<gene>
    <name evidence="2" type="ORF">IRI77_18735</name>
</gene>
<sequence length="249" mass="27725">MQPIRTSQAQACRASEAGTKTLFLLPLIAVLHPSLSRAADESLPVILRNVAAKYASATDYSMRASTRSSAGSSEFTLAAARPHRCMLRQKSRTNGRFELLLIAGAGEAWGYQPQRKLYTKSGPEQGEEREELARVHHQYFGRFQDLDRLAARASSSGYGTVQTGGRSVRCLRVIVEATRDGGKEELWIDPERYLVLKTVARRQRPLPETGEVVTTSIWHECDLDHPADPSVFAFQPPPGARRTNTLEYR</sequence>
<dbReference type="KEGG" id="pfer:IRI77_18735"/>
<accession>A0A7S7NJW1</accession>
<dbReference type="EMBL" id="CP063849">
    <property type="protein sequence ID" value="QOY84900.1"/>
    <property type="molecule type" value="Genomic_DNA"/>
</dbReference>
<evidence type="ECO:0000313" key="2">
    <source>
        <dbReference type="EMBL" id="QOY84900.1"/>
    </source>
</evidence>
<dbReference type="Proteomes" id="UP000593892">
    <property type="component" value="Chromosome"/>
</dbReference>
<evidence type="ECO:0000313" key="3">
    <source>
        <dbReference type="Proteomes" id="UP000593892"/>
    </source>
</evidence>
<feature type="region of interest" description="Disordered" evidence="1">
    <location>
        <begin position="229"/>
        <end position="249"/>
    </location>
</feature>
<protein>
    <recommendedName>
        <fullName evidence="4">Outer membrane lipoprotein carrier protein LolA</fullName>
    </recommendedName>
</protein>
<evidence type="ECO:0000256" key="1">
    <source>
        <dbReference type="SAM" id="MobiDB-lite"/>
    </source>
</evidence>
<reference evidence="2 3" key="1">
    <citation type="submission" date="2020-10" db="EMBL/GenBank/DDBJ databases">
        <title>Complete genome sequence of Paludibaculum fermentans P105T, a facultatively anaerobic acidobacterium capable of dissimilatory Fe(III) reduction.</title>
        <authorList>
            <person name="Dedysh S.N."/>
            <person name="Beletsky A.V."/>
            <person name="Kulichevskaya I.S."/>
            <person name="Mardanov A.V."/>
            <person name="Ravin N.V."/>
        </authorList>
    </citation>
    <scope>NUCLEOTIDE SEQUENCE [LARGE SCALE GENOMIC DNA]</scope>
    <source>
        <strain evidence="2 3">P105</strain>
    </source>
</reference>